<feature type="compositionally biased region" description="Polar residues" evidence="1">
    <location>
        <begin position="172"/>
        <end position="192"/>
    </location>
</feature>
<keyword evidence="3" id="KW-1185">Reference proteome</keyword>
<feature type="compositionally biased region" description="Basic and acidic residues" evidence="1">
    <location>
        <begin position="40"/>
        <end position="77"/>
    </location>
</feature>
<sequence>MLMKLKKPMQLKKVDERLALDSKYKYAIERLRKQNLQRQADAKALEKRFEEATRKTDERRIQEEAERREEQKEEERKMRLHEQAYYDYANSFDGKPAPDPTDFILMNHEAINRRRVYKEEEERERKKDLALKKVLDAAARDINIPIQMPRNTFVRPIGELDGHAPAIVNHVDGSSLTSDSKGGANVPTSQHVTPPRPPMPDFKGTVISDSNLHSSPIPTEYLEPPPPGGMEIADAYIPPKIPEQFEIDIHVPKLKLPDNDLNFDLTFDDDSTHIKTDTLPDPVDPPFPAVSFNIAPPDVEQSMPPPQDFDPEIIHRPELKMCISSWATSTPTPGSTDIPETERFPAEAPSTVRDMLQWLAGLKHEKHHDTLKQCINKAFGGPHSDPLQRALHINHTNIRPNDVFDILQLTATFASSVLNSIAPNWRAHVSSKPVQPKPSDQSDEPDCCALICQLRDYVYACHYQLEFLKAQCGRDKQSGGWKSCEYGSDSKTSSPLQAFLTDGWDSTFKTHLFDPCNLCHKSRVRMGFKKEDLHKDSKAGTVLSSILSPSCGGEDHDALVDTKW</sequence>
<name>A0A061D3T3_BABBI</name>
<reference evidence="3" key="1">
    <citation type="journal article" date="2014" name="Nucleic Acids Res.">
        <title>The evolutionary dynamics of variant antigen genes in Babesia reveal a history of genomic innovation underlying host-parasite interaction.</title>
        <authorList>
            <person name="Jackson A.P."/>
            <person name="Otto T.D."/>
            <person name="Darby A."/>
            <person name="Ramaprasad A."/>
            <person name="Xia D."/>
            <person name="Echaide I.E."/>
            <person name="Farber M."/>
            <person name="Gahlot S."/>
            <person name="Gamble J."/>
            <person name="Gupta D."/>
            <person name="Gupta Y."/>
            <person name="Jackson L."/>
            <person name="Malandrin L."/>
            <person name="Malas T.B."/>
            <person name="Moussa E."/>
            <person name="Nair M."/>
            <person name="Reid A.J."/>
            <person name="Sanders M."/>
            <person name="Sharma J."/>
            <person name="Tracey A."/>
            <person name="Quail M.A."/>
            <person name="Weir W."/>
            <person name="Wastling J.M."/>
            <person name="Hall N."/>
            <person name="Willadsen P."/>
            <person name="Lingelbach K."/>
            <person name="Shiels B."/>
            <person name="Tait A."/>
            <person name="Berriman M."/>
            <person name="Allred D.R."/>
            <person name="Pain A."/>
        </authorList>
    </citation>
    <scope>NUCLEOTIDE SEQUENCE [LARGE SCALE GENOMIC DNA]</scope>
    <source>
        <strain evidence="3">Bond</strain>
    </source>
</reference>
<dbReference type="EMBL" id="LK391707">
    <property type="protein sequence ID" value="CDR94722.1"/>
    <property type="molecule type" value="Genomic_DNA"/>
</dbReference>
<feature type="region of interest" description="Disordered" evidence="1">
    <location>
        <begin position="171"/>
        <end position="218"/>
    </location>
</feature>
<dbReference type="AlphaFoldDB" id="A0A061D3T3"/>
<dbReference type="RefSeq" id="XP_012766908.1">
    <property type="nucleotide sequence ID" value="XM_012911454.1"/>
</dbReference>
<gene>
    <name evidence="2" type="ORF">BBBOND_0110200</name>
</gene>
<dbReference type="Proteomes" id="UP000033188">
    <property type="component" value="Chromosome 1"/>
</dbReference>
<proteinExistence type="predicted"/>
<evidence type="ECO:0000313" key="2">
    <source>
        <dbReference type="EMBL" id="CDR94722.1"/>
    </source>
</evidence>
<feature type="compositionally biased region" description="Polar residues" evidence="1">
    <location>
        <begin position="207"/>
        <end position="217"/>
    </location>
</feature>
<evidence type="ECO:0000256" key="1">
    <source>
        <dbReference type="SAM" id="MobiDB-lite"/>
    </source>
</evidence>
<dbReference type="VEuPathDB" id="PiroplasmaDB:BBBOND_0110200"/>
<feature type="region of interest" description="Disordered" evidence="1">
    <location>
        <begin position="39"/>
        <end position="77"/>
    </location>
</feature>
<protein>
    <submittedName>
        <fullName evidence="2">Uncharacterized protein</fullName>
    </submittedName>
</protein>
<organism evidence="2 3">
    <name type="scientific">Babesia bigemina</name>
    <dbReference type="NCBI Taxonomy" id="5866"/>
    <lineage>
        <taxon>Eukaryota</taxon>
        <taxon>Sar</taxon>
        <taxon>Alveolata</taxon>
        <taxon>Apicomplexa</taxon>
        <taxon>Aconoidasida</taxon>
        <taxon>Piroplasmida</taxon>
        <taxon>Babesiidae</taxon>
        <taxon>Babesia</taxon>
    </lineage>
</organism>
<dbReference type="GeneID" id="24563263"/>
<accession>A0A061D3T3</accession>
<dbReference type="KEGG" id="bbig:BBBOND_0110200"/>
<evidence type="ECO:0000313" key="3">
    <source>
        <dbReference type="Proteomes" id="UP000033188"/>
    </source>
</evidence>
<dbReference type="STRING" id="5866.A0A061D3T3"/>